<feature type="transmembrane region" description="Helical" evidence="1">
    <location>
        <begin position="146"/>
        <end position="164"/>
    </location>
</feature>
<evidence type="ECO:0000313" key="3">
    <source>
        <dbReference type="Proteomes" id="UP000198307"/>
    </source>
</evidence>
<dbReference type="OrthoDB" id="5421633at2"/>
<proteinExistence type="predicted"/>
<keyword evidence="3" id="KW-1185">Reference proteome</keyword>
<dbReference type="Pfam" id="PF14329">
    <property type="entry name" value="DUF4386"/>
    <property type="match status" value="1"/>
</dbReference>
<accession>A0A239PNM6</accession>
<dbReference type="InterPro" id="IPR025495">
    <property type="entry name" value="DUF4386"/>
</dbReference>
<protein>
    <recommendedName>
        <fullName evidence="4">DUF4386 domain-containing protein</fullName>
    </recommendedName>
</protein>
<dbReference type="Proteomes" id="UP000198307">
    <property type="component" value="Unassembled WGS sequence"/>
</dbReference>
<evidence type="ECO:0000313" key="2">
    <source>
        <dbReference type="EMBL" id="SNT71512.1"/>
    </source>
</evidence>
<evidence type="ECO:0008006" key="4">
    <source>
        <dbReference type="Google" id="ProtNLM"/>
    </source>
</evidence>
<keyword evidence="1" id="KW-0472">Membrane</keyword>
<sequence>MSDPALTPEFPRQARLASLLYLLIIVAGLGAELGLRGPLIDLGDAAGTAAAILAAPGQFRLAIAADLVMALSDAGLAILLYLIFRAASPVLALSAMVFRLIQTVLVAANLMVLQAAWLLISGPNELVDANALALVFLDLHGHGYDLGLIFFGVNSLIMGLLVWRSGHFAKVFGAGLAIAGLVYLIGSGLRFFSPEWSQAFVPAYLLTILAETAFCIRLLFQRNSHRERNAVA</sequence>
<keyword evidence="1" id="KW-1133">Transmembrane helix</keyword>
<feature type="transmembrane region" description="Helical" evidence="1">
    <location>
        <begin position="96"/>
        <end position="120"/>
    </location>
</feature>
<organism evidence="2 3">
    <name type="scientific">Paracoccus seriniphilus</name>
    <dbReference type="NCBI Taxonomy" id="184748"/>
    <lineage>
        <taxon>Bacteria</taxon>
        <taxon>Pseudomonadati</taxon>
        <taxon>Pseudomonadota</taxon>
        <taxon>Alphaproteobacteria</taxon>
        <taxon>Rhodobacterales</taxon>
        <taxon>Paracoccaceae</taxon>
        <taxon>Paracoccus</taxon>
    </lineage>
</organism>
<evidence type="ECO:0000256" key="1">
    <source>
        <dbReference type="SAM" id="Phobius"/>
    </source>
</evidence>
<feature type="transmembrane region" description="Helical" evidence="1">
    <location>
        <begin position="59"/>
        <end position="84"/>
    </location>
</feature>
<reference evidence="2 3" key="1">
    <citation type="submission" date="2017-07" db="EMBL/GenBank/DDBJ databases">
        <authorList>
            <person name="Sun Z.S."/>
            <person name="Albrecht U."/>
            <person name="Echele G."/>
            <person name="Lee C.C."/>
        </authorList>
    </citation>
    <scope>NUCLEOTIDE SEQUENCE [LARGE SCALE GENOMIC DNA]</scope>
    <source>
        <strain evidence="2 3">DSM 14827</strain>
    </source>
</reference>
<feature type="transmembrane region" description="Helical" evidence="1">
    <location>
        <begin position="171"/>
        <end position="193"/>
    </location>
</feature>
<name>A0A239PNM6_9RHOB</name>
<dbReference type="RefSeq" id="WP_089342904.1">
    <property type="nucleotide sequence ID" value="NZ_CP067129.1"/>
</dbReference>
<dbReference type="EMBL" id="FZQB01000002">
    <property type="protein sequence ID" value="SNT71512.1"/>
    <property type="molecule type" value="Genomic_DNA"/>
</dbReference>
<feature type="transmembrane region" description="Helical" evidence="1">
    <location>
        <begin position="199"/>
        <end position="220"/>
    </location>
</feature>
<gene>
    <name evidence="2" type="ORF">SAMN05444959_10220</name>
</gene>
<dbReference type="AlphaFoldDB" id="A0A239PNM6"/>
<feature type="transmembrane region" description="Helical" evidence="1">
    <location>
        <begin position="20"/>
        <end position="39"/>
    </location>
</feature>
<keyword evidence="1" id="KW-0812">Transmembrane</keyword>